<proteinExistence type="predicted"/>
<protein>
    <submittedName>
        <fullName evidence="2">Uncharacterized protein</fullName>
    </submittedName>
</protein>
<sequence>MCGSVPTRIQEPGPICSQDCEPAAAQAQPSDGEKESKRAAARSITLVKTFTSASPPPPGQQQQSQQPATAAAAAAATSSSSAALGSRSSRCLSPPLAHPTSFTAAKAQKYHGSRSKQ</sequence>
<evidence type="ECO:0000256" key="1">
    <source>
        <dbReference type="SAM" id="MobiDB-lite"/>
    </source>
</evidence>
<dbReference type="Proteomes" id="UP000729402">
    <property type="component" value="Unassembled WGS sequence"/>
</dbReference>
<reference evidence="2" key="2">
    <citation type="submission" date="2021-02" db="EMBL/GenBank/DDBJ databases">
        <authorList>
            <person name="Kimball J.A."/>
            <person name="Haas M.W."/>
            <person name="Macchietto M."/>
            <person name="Kono T."/>
            <person name="Duquette J."/>
            <person name="Shao M."/>
        </authorList>
    </citation>
    <scope>NUCLEOTIDE SEQUENCE</scope>
    <source>
        <tissue evidence="2">Fresh leaf tissue</tissue>
    </source>
</reference>
<feature type="region of interest" description="Disordered" evidence="1">
    <location>
        <begin position="1"/>
        <end position="117"/>
    </location>
</feature>
<evidence type="ECO:0000313" key="3">
    <source>
        <dbReference type="Proteomes" id="UP000729402"/>
    </source>
</evidence>
<dbReference type="AlphaFoldDB" id="A0A8J5SE45"/>
<name>A0A8J5SE45_ZIZPA</name>
<feature type="compositionally biased region" description="Low complexity" evidence="1">
    <location>
        <begin position="60"/>
        <end position="93"/>
    </location>
</feature>
<comment type="caution">
    <text evidence="2">The sequence shown here is derived from an EMBL/GenBank/DDBJ whole genome shotgun (WGS) entry which is preliminary data.</text>
</comment>
<evidence type="ECO:0000313" key="2">
    <source>
        <dbReference type="EMBL" id="KAG8055911.1"/>
    </source>
</evidence>
<keyword evidence="3" id="KW-1185">Reference proteome</keyword>
<dbReference type="EMBL" id="JAAALK010000288">
    <property type="protein sequence ID" value="KAG8055911.1"/>
    <property type="molecule type" value="Genomic_DNA"/>
</dbReference>
<reference evidence="2" key="1">
    <citation type="journal article" date="2021" name="bioRxiv">
        <title>Whole Genome Assembly and Annotation of Northern Wild Rice, Zizania palustris L., Supports a Whole Genome Duplication in the Zizania Genus.</title>
        <authorList>
            <person name="Haas M."/>
            <person name="Kono T."/>
            <person name="Macchietto M."/>
            <person name="Millas R."/>
            <person name="McGilp L."/>
            <person name="Shao M."/>
            <person name="Duquette J."/>
            <person name="Hirsch C.N."/>
            <person name="Kimball J."/>
        </authorList>
    </citation>
    <scope>NUCLEOTIDE SEQUENCE</scope>
    <source>
        <tissue evidence="2">Fresh leaf tissue</tissue>
    </source>
</reference>
<gene>
    <name evidence="2" type="ORF">GUJ93_ZPchr0001g30535</name>
</gene>
<feature type="compositionally biased region" description="Basic residues" evidence="1">
    <location>
        <begin position="108"/>
        <end position="117"/>
    </location>
</feature>
<accession>A0A8J5SE45</accession>
<organism evidence="2 3">
    <name type="scientific">Zizania palustris</name>
    <name type="common">Northern wild rice</name>
    <dbReference type="NCBI Taxonomy" id="103762"/>
    <lineage>
        <taxon>Eukaryota</taxon>
        <taxon>Viridiplantae</taxon>
        <taxon>Streptophyta</taxon>
        <taxon>Embryophyta</taxon>
        <taxon>Tracheophyta</taxon>
        <taxon>Spermatophyta</taxon>
        <taxon>Magnoliopsida</taxon>
        <taxon>Liliopsida</taxon>
        <taxon>Poales</taxon>
        <taxon>Poaceae</taxon>
        <taxon>BOP clade</taxon>
        <taxon>Oryzoideae</taxon>
        <taxon>Oryzeae</taxon>
        <taxon>Zizaniinae</taxon>
        <taxon>Zizania</taxon>
    </lineage>
</organism>